<accession>A0A1X7UF32</accession>
<dbReference type="EnsemblMetazoa" id="Aqu2.1.26569_001">
    <property type="protein sequence ID" value="Aqu2.1.26569_001"/>
    <property type="gene ID" value="Aqu2.1.26569"/>
</dbReference>
<proteinExistence type="predicted"/>
<organism evidence="1">
    <name type="scientific">Amphimedon queenslandica</name>
    <name type="common">Sponge</name>
    <dbReference type="NCBI Taxonomy" id="400682"/>
    <lineage>
        <taxon>Eukaryota</taxon>
        <taxon>Metazoa</taxon>
        <taxon>Porifera</taxon>
        <taxon>Demospongiae</taxon>
        <taxon>Heteroscleromorpha</taxon>
        <taxon>Haplosclerida</taxon>
        <taxon>Niphatidae</taxon>
        <taxon>Amphimedon</taxon>
    </lineage>
</organism>
<dbReference type="InParanoid" id="A0A1X7UF32"/>
<dbReference type="AlphaFoldDB" id="A0A1X7UF32"/>
<evidence type="ECO:0000313" key="1">
    <source>
        <dbReference type="EnsemblMetazoa" id="Aqu2.1.26569_001"/>
    </source>
</evidence>
<sequence length="47" mass="5502">TFLCTFLHFCVRILYGFTSCYITDIIKFVVNLVMNLIEIIQNLKRGS</sequence>
<reference evidence="1" key="1">
    <citation type="submission" date="2017-05" db="UniProtKB">
        <authorList>
            <consortium name="EnsemblMetazoa"/>
        </authorList>
    </citation>
    <scope>IDENTIFICATION</scope>
</reference>
<name>A0A1X7UF32_AMPQE</name>
<protein>
    <submittedName>
        <fullName evidence="1">Uncharacterized protein</fullName>
    </submittedName>
</protein>